<protein>
    <submittedName>
        <fullName evidence="1">Uncharacterized protein</fullName>
    </submittedName>
</protein>
<sequence>MITLLIPEIEAYYQENLVTKCLGDEKVLGVGGNKVPDKNQNFEEEIIKGIRIEEEFMEVKLGPVMM</sequence>
<evidence type="ECO:0000313" key="1">
    <source>
        <dbReference type="EMBL" id="KAK8533188.1"/>
    </source>
</evidence>
<reference evidence="1 2" key="1">
    <citation type="journal article" date="2024" name="G3 (Bethesda)">
        <title>Genome assembly of Hibiscus sabdariffa L. provides insights into metabolisms of medicinal natural products.</title>
        <authorList>
            <person name="Kim T."/>
        </authorList>
    </citation>
    <scope>NUCLEOTIDE SEQUENCE [LARGE SCALE GENOMIC DNA]</scope>
    <source>
        <strain evidence="1">TK-2024</strain>
        <tissue evidence="1">Old leaves</tissue>
    </source>
</reference>
<comment type="caution">
    <text evidence="1">The sequence shown here is derived from an EMBL/GenBank/DDBJ whole genome shotgun (WGS) entry which is preliminary data.</text>
</comment>
<dbReference type="Proteomes" id="UP001472677">
    <property type="component" value="Unassembled WGS sequence"/>
</dbReference>
<evidence type="ECO:0000313" key="2">
    <source>
        <dbReference type="Proteomes" id="UP001472677"/>
    </source>
</evidence>
<name>A0ABR2DCU3_9ROSI</name>
<keyword evidence="2" id="KW-1185">Reference proteome</keyword>
<proteinExistence type="predicted"/>
<gene>
    <name evidence="1" type="ORF">V6N12_076467</name>
</gene>
<organism evidence="1 2">
    <name type="scientific">Hibiscus sabdariffa</name>
    <name type="common">roselle</name>
    <dbReference type="NCBI Taxonomy" id="183260"/>
    <lineage>
        <taxon>Eukaryota</taxon>
        <taxon>Viridiplantae</taxon>
        <taxon>Streptophyta</taxon>
        <taxon>Embryophyta</taxon>
        <taxon>Tracheophyta</taxon>
        <taxon>Spermatophyta</taxon>
        <taxon>Magnoliopsida</taxon>
        <taxon>eudicotyledons</taxon>
        <taxon>Gunneridae</taxon>
        <taxon>Pentapetalae</taxon>
        <taxon>rosids</taxon>
        <taxon>malvids</taxon>
        <taxon>Malvales</taxon>
        <taxon>Malvaceae</taxon>
        <taxon>Malvoideae</taxon>
        <taxon>Hibiscus</taxon>
    </lineage>
</organism>
<dbReference type="EMBL" id="JBBPBM010000033">
    <property type="protein sequence ID" value="KAK8533188.1"/>
    <property type="molecule type" value="Genomic_DNA"/>
</dbReference>
<accession>A0ABR2DCU3</accession>